<keyword evidence="8" id="KW-0407">Ion channel</keyword>
<keyword evidence="2" id="KW-0813">Transport</keyword>
<dbReference type="Proteomes" id="UP000494206">
    <property type="component" value="Unassembled WGS sequence"/>
</dbReference>
<dbReference type="Pfam" id="PF00520">
    <property type="entry name" value="Ion_trans"/>
    <property type="match status" value="1"/>
</dbReference>
<organism evidence="11 12">
    <name type="scientific">Caenorhabditis bovis</name>
    <dbReference type="NCBI Taxonomy" id="2654633"/>
    <lineage>
        <taxon>Eukaryota</taxon>
        <taxon>Metazoa</taxon>
        <taxon>Ecdysozoa</taxon>
        <taxon>Nematoda</taxon>
        <taxon>Chromadorea</taxon>
        <taxon>Rhabditida</taxon>
        <taxon>Rhabditina</taxon>
        <taxon>Rhabditomorpha</taxon>
        <taxon>Rhabditoidea</taxon>
        <taxon>Rhabditidae</taxon>
        <taxon>Peloderinae</taxon>
        <taxon>Caenorhabditis</taxon>
    </lineage>
</organism>
<evidence type="ECO:0000259" key="10">
    <source>
        <dbReference type="PROSITE" id="PS50042"/>
    </source>
</evidence>
<dbReference type="GO" id="GO:0005886">
    <property type="term" value="C:plasma membrane"/>
    <property type="evidence" value="ECO:0007669"/>
    <property type="project" value="TreeGrafter"/>
</dbReference>
<dbReference type="InterPro" id="IPR018488">
    <property type="entry name" value="cNMP-bd_CS"/>
</dbReference>
<dbReference type="CDD" id="cd00038">
    <property type="entry name" value="CAP_ED"/>
    <property type="match status" value="1"/>
</dbReference>
<keyword evidence="5" id="KW-0406">Ion transport</keyword>
<feature type="transmembrane region" description="Helical" evidence="9">
    <location>
        <begin position="89"/>
        <end position="112"/>
    </location>
</feature>
<reference evidence="11 12" key="1">
    <citation type="submission" date="2020-04" db="EMBL/GenBank/DDBJ databases">
        <authorList>
            <person name="Laetsch R D."/>
            <person name="Stevens L."/>
            <person name="Kumar S."/>
            <person name="Blaxter L. M."/>
        </authorList>
    </citation>
    <scope>NUCLEOTIDE SEQUENCE [LARGE SCALE GENOMIC DNA]</scope>
</reference>
<evidence type="ECO:0000256" key="8">
    <source>
        <dbReference type="ARBA" id="ARBA00023303"/>
    </source>
</evidence>
<protein>
    <recommendedName>
        <fullName evidence="10">Cyclic nucleotide-binding domain-containing protein</fullName>
    </recommendedName>
</protein>
<evidence type="ECO:0000256" key="7">
    <source>
        <dbReference type="ARBA" id="ARBA00023286"/>
    </source>
</evidence>
<accession>A0A8S1F8V0</accession>
<comment type="caution">
    <text evidence="11">The sequence shown here is derived from an EMBL/GenBank/DDBJ whole genome shotgun (WGS) entry which is preliminary data.</text>
</comment>
<dbReference type="SMART" id="SM00100">
    <property type="entry name" value="cNMP"/>
    <property type="match status" value="1"/>
</dbReference>
<evidence type="ECO:0000256" key="3">
    <source>
        <dbReference type="ARBA" id="ARBA00022692"/>
    </source>
</evidence>
<keyword evidence="12" id="KW-1185">Reference proteome</keyword>
<gene>
    <name evidence="11" type="ORF">CBOVIS_LOCUS11034</name>
</gene>
<sequence>MPTTHKKRLLASRKSVSVDLLPQHYEYENEYEKWKKTQPEIKLELSIDEFGVIYWIWSFSVVLGCLYNILILSVLAFEDVRDSYLDQWVPVNFYFDLVFLFDIVVRSMLNFYDQGVLVTEYVETSKKYFKSIYAIVDFLAIVPFDLLVIRKTSSAFCRLNRLLKLYRIRNFVELSYGKLSQVTISLTQIIAFCFLLFHCNACVFYIISVNSDLANWKGLNATFDDDELLPWPYMAEKITDAYLIGCDGQDHCYNEDFYFDEEREQHLIELYHHWMSENRTMRIKFSKFTKEYTVSMYWSAMTMTTLGEQPSPDTSLQNLFEVLNTIAGLLLFAVIMGSVGDLVANANKVKTYWQTLMDGLKQYMTYRNLNMELQNKVLKFCEYEMAEETILKEHEVRDELPTKLYGHVTKSIIGNSLVNSPIFQISERCFLNEISELLEPHYFSPGDVVVEKGQLCTSMFIIVSGKMIEVKGDERIEHVEGEVLCDANLFWFENHIDNNRHLHNIIATAFSQVHILNRDDFFKVLEAYDVSLKRRLCDAAYRIQKGRGELNNRPKKMIEAEDIESNFKRLAAITLDIERNLTALEKQILIFTQSTKRRVYIAERNMCSLLRNKDLL</sequence>
<dbReference type="EMBL" id="CADEPM010000008">
    <property type="protein sequence ID" value="CAB3409377.1"/>
    <property type="molecule type" value="Genomic_DNA"/>
</dbReference>
<dbReference type="InterPro" id="IPR014710">
    <property type="entry name" value="RmlC-like_jellyroll"/>
</dbReference>
<evidence type="ECO:0000256" key="9">
    <source>
        <dbReference type="SAM" id="Phobius"/>
    </source>
</evidence>
<dbReference type="OrthoDB" id="421226at2759"/>
<dbReference type="AlphaFoldDB" id="A0A8S1F8V0"/>
<dbReference type="SUPFAM" id="SSF81324">
    <property type="entry name" value="Voltage-gated potassium channels"/>
    <property type="match status" value="1"/>
</dbReference>
<dbReference type="PROSITE" id="PS00888">
    <property type="entry name" value="CNMP_BINDING_1"/>
    <property type="match status" value="1"/>
</dbReference>
<evidence type="ECO:0000256" key="1">
    <source>
        <dbReference type="ARBA" id="ARBA00004141"/>
    </source>
</evidence>
<proteinExistence type="predicted"/>
<feature type="domain" description="Cyclic nucleotide-binding" evidence="10">
    <location>
        <begin position="422"/>
        <end position="542"/>
    </location>
</feature>
<evidence type="ECO:0000313" key="12">
    <source>
        <dbReference type="Proteomes" id="UP000494206"/>
    </source>
</evidence>
<dbReference type="GO" id="GO:0005223">
    <property type="term" value="F:intracellularly cGMP-activated cation channel activity"/>
    <property type="evidence" value="ECO:0007669"/>
    <property type="project" value="TreeGrafter"/>
</dbReference>
<dbReference type="InterPro" id="IPR005821">
    <property type="entry name" value="Ion_trans_dom"/>
</dbReference>
<keyword evidence="7" id="KW-1071">Ligand-gated ion channel</keyword>
<evidence type="ECO:0000256" key="6">
    <source>
        <dbReference type="ARBA" id="ARBA00023136"/>
    </source>
</evidence>
<evidence type="ECO:0000256" key="2">
    <source>
        <dbReference type="ARBA" id="ARBA00022448"/>
    </source>
</evidence>
<dbReference type="GO" id="GO:0044877">
    <property type="term" value="F:protein-containing complex binding"/>
    <property type="evidence" value="ECO:0007669"/>
    <property type="project" value="TreeGrafter"/>
</dbReference>
<dbReference type="GO" id="GO:0005222">
    <property type="term" value="F:intracellularly cAMP-activated cation channel activity"/>
    <property type="evidence" value="ECO:0007669"/>
    <property type="project" value="TreeGrafter"/>
</dbReference>
<dbReference type="GO" id="GO:0030553">
    <property type="term" value="F:cGMP binding"/>
    <property type="evidence" value="ECO:0007669"/>
    <property type="project" value="TreeGrafter"/>
</dbReference>
<dbReference type="InterPro" id="IPR050866">
    <property type="entry name" value="CNG_cation_channel"/>
</dbReference>
<evidence type="ECO:0000256" key="4">
    <source>
        <dbReference type="ARBA" id="ARBA00022989"/>
    </source>
</evidence>
<feature type="transmembrane region" description="Helical" evidence="9">
    <location>
        <begin position="322"/>
        <end position="344"/>
    </location>
</feature>
<dbReference type="Pfam" id="PF00027">
    <property type="entry name" value="cNMP_binding"/>
    <property type="match status" value="1"/>
</dbReference>
<keyword evidence="3 9" id="KW-0812">Transmembrane</keyword>
<dbReference type="PANTHER" id="PTHR45638:SF14">
    <property type="entry name" value="CYCLIC NUCLEOTIDE-BINDING DOMAIN-CONTAINING PROTEIN"/>
    <property type="match status" value="1"/>
</dbReference>
<keyword evidence="4 9" id="KW-1133">Transmembrane helix</keyword>
<dbReference type="InterPro" id="IPR000595">
    <property type="entry name" value="cNMP-bd_dom"/>
</dbReference>
<dbReference type="Gene3D" id="1.10.287.630">
    <property type="entry name" value="Helix hairpin bin"/>
    <property type="match status" value="1"/>
</dbReference>
<evidence type="ECO:0000256" key="5">
    <source>
        <dbReference type="ARBA" id="ARBA00023065"/>
    </source>
</evidence>
<dbReference type="PROSITE" id="PS50042">
    <property type="entry name" value="CNMP_BINDING_3"/>
    <property type="match status" value="1"/>
</dbReference>
<dbReference type="PANTHER" id="PTHR45638">
    <property type="entry name" value="CYCLIC NUCLEOTIDE-GATED CATION CHANNEL SUBUNIT A"/>
    <property type="match status" value="1"/>
</dbReference>
<feature type="transmembrane region" description="Helical" evidence="9">
    <location>
        <begin position="52"/>
        <end position="77"/>
    </location>
</feature>
<dbReference type="Gene3D" id="2.60.120.10">
    <property type="entry name" value="Jelly Rolls"/>
    <property type="match status" value="1"/>
</dbReference>
<dbReference type="GO" id="GO:0017071">
    <property type="term" value="C:intracellular cyclic nucleotide activated cation channel complex"/>
    <property type="evidence" value="ECO:0007669"/>
    <property type="project" value="TreeGrafter"/>
</dbReference>
<name>A0A8S1F8V0_9PELO</name>
<dbReference type="InterPro" id="IPR018490">
    <property type="entry name" value="cNMP-bd_dom_sf"/>
</dbReference>
<keyword evidence="6 9" id="KW-0472">Membrane</keyword>
<dbReference type="SUPFAM" id="SSF51206">
    <property type="entry name" value="cAMP-binding domain-like"/>
    <property type="match status" value="1"/>
</dbReference>
<feature type="transmembrane region" description="Helical" evidence="9">
    <location>
        <begin position="132"/>
        <end position="149"/>
    </location>
</feature>
<comment type="subcellular location">
    <subcellularLocation>
        <location evidence="1">Membrane</location>
        <topology evidence="1">Multi-pass membrane protein</topology>
    </subcellularLocation>
</comment>
<feature type="transmembrane region" description="Helical" evidence="9">
    <location>
        <begin position="186"/>
        <end position="207"/>
    </location>
</feature>
<evidence type="ECO:0000313" key="11">
    <source>
        <dbReference type="EMBL" id="CAB3409377.1"/>
    </source>
</evidence>
<dbReference type="Gene3D" id="1.10.287.70">
    <property type="match status" value="1"/>
</dbReference>